<dbReference type="Pfam" id="PF03466">
    <property type="entry name" value="LysR_substrate"/>
    <property type="match status" value="1"/>
</dbReference>
<dbReference type="CDD" id="cd08422">
    <property type="entry name" value="PBP2_CrgA_like"/>
    <property type="match status" value="1"/>
</dbReference>
<dbReference type="PANTHER" id="PTHR30537:SF80">
    <property type="entry name" value="TRANSCRIPTIONAL REGULATOR"/>
    <property type="match status" value="1"/>
</dbReference>
<dbReference type="InterPro" id="IPR036390">
    <property type="entry name" value="WH_DNA-bd_sf"/>
</dbReference>
<keyword evidence="7" id="KW-1185">Reference proteome</keyword>
<keyword evidence="2" id="KW-0805">Transcription regulation</keyword>
<evidence type="ECO:0000256" key="3">
    <source>
        <dbReference type="ARBA" id="ARBA00023125"/>
    </source>
</evidence>
<dbReference type="InterPro" id="IPR005119">
    <property type="entry name" value="LysR_subst-bd"/>
</dbReference>
<dbReference type="EMBL" id="VDES01000001">
    <property type="protein sequence ID" value="MBA1373339.1"/>
    <property type="molecule type" value="Genomic_DNA"/>
</dbReference>
<feature type="domain" description="HTH lysR-type" evidence="5">
    <location>
        <begin position="7"/>
        <end position="60"/>
    </location>
</feature>
<accession>A0A7V8RBD2</accession>
<comment type="caution">
    <text evidence="6">The sequence shown here is derived from an EMBL/GenBank/DDBJ whole genome shotgun (WGS) entry which is preliminary data.</text>
</comment>
<dbReference type="Gene3D" id="3.40.190.290">
    <property type="match status" value="1"/>
</dbReference>
<dbReference type="SUPFAM" id="SSF53850">
    <property type="entry name" value="Periplasmic binding protein-like II"/>
    <property type="match status" value="1"/>
</dbReference>
<dbReference type="InterPro" id="IPR000847">
    <property type="entry name" value="LysR_HTH_N"/>
</dbReference>
<dbReference type="PANTHER" id="PTHR30537">
    <property type="entry name" value="HTH-TYPE TRANSCRIPTIONAL REGULATOR"/>
    <property type="match status" value="1"/>
</dbReference>
<proteinExistence type="inferred from homology"/>
<dbReference type="Gene3D" id="1.10.10.10">
    <property type="entry name" value="Winged helix-like DNA-binding domain superfamily/Winged helix DNA-binding domain"/>
    <property type="match status" value="1"/>
</dbReference>
<organism evidence="6 7">
    <name type="scientific">Sphingomonas ursincola</name>
    <dbReference type="NCBI Taxonomy" id="56361"/>
    <lineage>
        <taxon>Bacteria</taxon>
        <taxon>Pseudomonadati</taxon>
        <taxon>Pseudomonadota</taxon>
        <taxon>Alphaproteobacteria</taxon>
        <taxon>Sphingomonadales</taxon>
        <taxon>Sphingomonadaceae</taxon>
        <taxon>Sphingomonas</taxon>
    </lineage>
</organism>
<dbReference type="InterPro" id="IPR036388">
    <property type="entry name" value="WH-like_DNA-bd_sf"/>
</dbReference>
<sequence>MADIAIWMKSFAAVTDAGSFSTAAARIGSSQSTLSKHVAALEAHLKTRLFNRTTRSLTLTTDGARFYEKAMSALDTIEAAEASVGLEGEAEGIVRVTAPLTLAESRLIAMLTRFMAENPRIEIDFTASDHALNLVADNLDLAVRVGQLADSRLIARRIGVARRIAVAAPGYLARAGRPQCPADLAQHQCIVYSLLGTGSRWAFEDGSSVEIHGSFRADSPHLVRAAAVAGLGVAVNARWLFEDAIAAGQLEHILVEHEPVRMPIHIVLPPGRYVPARTRSLIDFLSRAFAADPLLAPDSPA</sequence>
<evidence type="ECO:0000256" key="2">
    <source>
        <dbReference type="ARBA" id="ARBA00023015"/>
    </source>
</evidence>
<keyword evidence="3" id="KW-0238">DNA-binding</keyword>
<dbReference type="Proteomes" id="UP000589292">
    <property type="component" value="Unassembled WGS sequence"/>
</dbReference>
<dbReference type="PRINTS" id="PR00039">
    <property type="entry name" value="HTHLYSR"/>
</dbReference>
<protein>
    <submittedName>
        <fullName evidence="6">LysR family transcriptional regulator</fullName>
    </submittedName>
</protein>
<evidence type="ECO:0000256" key="1">
    <source>
        <dbReference type="ARBA" id="ARBA00009437"/>
    </source>
</evidence>
<dbReference type="GO" id="GO:0003700">
    <property type="term" value="F:DNA-binding transcription factor activity"/>
    <property type="evidence" value="ECO:0007669"/>
    <property type="project" value="InterPro"/>
</dbReference>
<evidence type="ECO:0000259" key="5">
    <source>
        <dbReference type="PROSITE" id="PS50931"/>
    </source>
</evidence>
<evidence type="ECO:0000313" key="7">
    <source>
        <dbReference type="Proteomes" id="UP000589292"/>
    </source>
</evidence>
<dbReference type="PROSITE" id="PS50931">
    <property type="entry name" value="HTH_LYSR"/>
    <property type="match status" value="1"/>
</dbReference>
<dbReference type="SUPFAM" id="SSF46785">
    <property type="entry name" value="Winged helix' DNA-binding domain"/>
    <property type="match status" value="1"/>
</dbReference>
<dbReference type="GO" id="GO:0003677">
    <property type="term" value="F:DNA binding"/>
    <property type="evidence" value="ECO:0007669"/>
    <property type="project" value="UniProtKB-KW"/>
</dbReference>
<dbReference type="InterPro" id="IPR058163">
    <property type="entry name" value="LysR-type_TF_proteobact-type"/>
</dbReference>
<keyword evidence="4" id="KW-0804">Transcription</keyword>
<name>A0A7V8RBD2_9SPHN</name>
<dbReference type="Pfam" id="PF00126">
    <property type="entry name" value="HTH_1"/>
    <property type="match status" value="1"/>
</dbReference>
<evidence type="ECO:0000313" key="6">
    <source>
        <dbReference type="EMBL" id="MBA1373339.1"/>
    </source>
</evidence>
<reference evidence="6 7" key="1">
    <citation type="journal article" date="1994" name="Int. J. Syst. Bacteriol.">
        <title>Phylogenetic positions of novel aerobic, bacteriochlorophyll a-containing bacteria and description of Roseococcus thiosulfatophilus gen. nov., sp. nov., Erythromicrobium ramosum gen. nov., sp. nov., and Erythrobacter litoralis sp. nov.</title>
        <authorList>
            <person name="Yurkov V."/>
            <person name="Stackebrandt E."/>
            <person name="Holmes A."/>
            <person name="Fuerst J.A."/>
            <person name="Hugenholtz P."/>
            <person name="Golecki J."/>
            <person name="Gad'on N."/>
            <person name="Gorlenko V.M."/>
            <person name="Kompantseva E.I."/>
            <person name="Drews G."/>
        </authorList>
    </citation>
    <scope>NUCLEOTIDE SEQUENCE [LARGE SCALE GENOMIC DNA]</scope>
    <source>
        <strain evidence="6 7">KR-99</strain>
    </source>
</reference>
<dbReference type="AlphaFoldDB" id="A0A7V8RBD2"/>
<evidence type="ECO:0000256" key="4">
    <source>
        <dbReference type="ARBA" id="ARBA00023163"/>
    </source>
</evidence>
<gene>
    <name evidence="6" type="ORF">FG486_03240</name>
</gene>
<dbReference type="FunFam" id="1.10.10.10:FF:000001">
    <property type="entry name" value="LysR family transcriptional regulator"/>
    <property type="match status" value="1"/>
</dbReference>
<comment type="similarity">
    <text evidence="1">Belongs to the LysR transcriptional regulatory family.</text>
</comment>
<dbReference type="RefSeq" id="WP_181266423.1">
    <property type="nucleotide sequence ID" value="NZ_BAAAGB010000002.1"/>
</dbReference>